<evidence type="ECO:0000313" key="4">
    <source>
        <dbReference type="EMBL" id="RDC40530.1"/>
    </source>
</evidence>
<dbReference type="GO" id="GO:0005829">
    <property type="term" value="C:cytosol"/>
    <property type="evidence" value="ECO:0007669"/>
    <property type="project" value="TreeGrafter"/>
</dbReference>
<dbReference type="GO" id="GO:0008374">
    <property type="term" value="F:O-acyltransferase activity"/>
    <property type="evidence" value="ECO:0007669"/>
    <property type="project" value="TreeGrafter"/>
</dbReference>
<evidence type="ECO:0000313" key="3">
    <source>
        <dbReference type="EMBL" id="RDB81003.1"/>
    </source>
</evidence>
<accession>A0A369MUI4</accession>
<evidence type="ECO:0000313" key="5">
    <source>
        <dbReference type="Proteomes" id="UP000253752"/>
    </source>
</evidence>
<evidence type="ECO:0000256" key="2">
    <source>
        <dbReference type="ARBA" id="ARBA00022679"/>
    </source>
</evidence>
<dbReference type="PANTHER" id="PTHR23416:SF23">
    <property type="entry name" value="ACETYLTRANSFERASE C18B11.09C-RELATED"/>
    <property type="match status" value="1"/>
</dbReference>
<gene>
    <name evidence="4" type="ORF">C1853_03795</name>
    <name evidence="3" type="ORF">C1872_02860</name>
</gene>
<comment type="caution">
    <text evidence="3">The sequence shown here is derived from an EMBL/GenBank/DDBJ whole genome shotgun (WGS) entry which is preliminary data.</text>
</comment>
<dbReference type="EMBL" id="PPUQ01000003">
    <property type="protein sequence ID" value="RDC40530.1"/>
    <property type="molecule type" value="Genomic_DNA"/>
</dbReference>
<organism evidence="3 5">
    <name type="scientific">Eggerthella lenta</name>
    <name type="common">Eubacterium lentum</name>
    <dbReference type="NCBI Taxonomy" id="84112"/>
    <lineage>
        <taxon>Bacteria</taxon>
        <taxon>Bacillati</taxon>
        <taxon>Actinomycetota</taxon>
        <taxon>Coriobacteriia</taxon>
        <taxon>Eggerthellales</taxon>
        <taxon>Eggerthellaceae</taxon>
        <taxon>Eggerthella</taxon>
    </lineage>
</organism>
<name>A0A369MUI4_EGGLN</name>
<protein>
    <submittedName>
        <fullName evidence="3">Acyltransferase</fullName>
    </submittedName>
</protein>
<comment type="similarity">
    <text evidence="1">Belongs to the transferase hexapeptide repeat family.</text>
</comment>
<evidence type="ECO:0000313" key="6">
    <source>
        <dbReference type="Proteomes" id="UP000253915"/>
    </source>
</evidence>
<reference evidence="5 6" key="1">
    <citation type="journal article" date="2018" name="Elife">
        <title>Discovery and characterization of a prevalent human gut bacterial enzyme sufficient for the inactivation of a family of plant toxins.</title>
        <authorList>
            <person name="Koppel N."/>
            <person name="Bisanz J.E."/>
            <person name="Pandelia M.E."/>
            <person name="Turnbaugh P.J."/>
            <person name="Balskus E.P."/>
        </authorList>
    </citation>
    <scope>NUCLEOTIDE SEQUENCE [LARGE SCALE GENOMIC DNA]</scope>
    <source>
        <strain evidence="4 6">16A</strain>
        <strain evidence="3 5">MR1 #12</strain>
    </source>
</reference>
<proteinExistence type="inferred from homology"/>
<dbReference type="Gene3D" id="2.160.10.10">
    <property type="entry name" value="Hexapeptide repeat proteins"/>
    <property type="match status" value="1"/>
</dbReference>
<dbReference type="EMBL" id="PPTX01000003">
    <property type="protein sequence ID" value="RDB81003.1"/>
    <property type="molecule type" value="Genomic_DNA"/>
</dbReference>
<dbReference type="InterPro" id="IPR051159">
    <property type="entry name" value="Hexapeptide_acetyltransf"/>
</dbReference>
<dbReference type="Proteomes" id="UP000253752">
    <property type="component" value="Unassembled WGS sequence"/>
</dbReference>
<dbReference type="Pfam" id="PF00132">
    <property type="entry name" value="Hexapep"/>
    <property type="match status" value="1"/>
</dbReference>
<sequence>MKRLISKVKQVLFGAVVRTRARTVGKGLKVNRYSWVSKSVVLGDNVNFNGMRIVGEGEIRIGSNFHSGRGCSIIGSFHDFDYGDAVPYGMAKIDKDVVIEDNVWLGDQVIVLGGAHIGEGAVIQAGSVVVDHVPKGAVAGGHPAKMFKMRDMDHYEALKAQGRFFWFFDKEQEKRVGSRLITR</sequence>
<dbReference type="Proteomes" id="UP000253915">
    <property type="component" value="Unassembled WGS sequence"/>
</dbReference>
<dbReference type="InterPro" id="IPR001451">
    <property type="entry name" value="Hexapep"/>
</dbReference>
<keyword evidence="3" id="KW-0012">Acyltransferase</keyword>
<dbReference type="AlphaFoldDB" id="A0A369MUI4"/>
<dbReference type="PANTHER" id="PTHR23416">
    <property type="entry name" value="SIALIC ACID SYNTHASE-RELATED"/>
    <property type="match status" value="1"/>
</dbReference>
<keyword evidence="2 3" id="KW-0808">Transferase</keyword>
<dbReference type="SUPFAM" id="SSF51161">
    <property type="entry name" value="Trimeric LpxA-like enzymes"/>
    <property type="match status" value="1"/>
</dbReference>
<dbReference type="InterPro" id="IPR011004">
    <property type="entry name" value="Trimer_LpxA-like_sf"/>
</dbReference>
<evidence type="ECO:0000256" key="1">
    <source>
        <dbReference type="ARBA" id="ARBA00007274"/>
    </source>
</evidence>
<dbReference type="RefSeq" id="WP_083803365.1">
    <property type="nucleotide sequence ID" value="NZ_CABMOO010000003.1"/>
</dbReference>
<dbReference type="CDD" id="cd04647">
    <property type="entry name" value="LbH_MAT_like"/>
    <property type="match status" value="1"/>
</dbReference>